<dbReference type="Pfam" id="PF06827">
    <property type="entry name" value="zf-FPG_IleRS"/>
    <property type="match status" value="1"/>
</dbReference>
<evidence type="ECO:0000313" key="19">
    <source>
        <dbReference type="Proteomes" id="UP000005522"/>
    </source>
</evidence>
<sequence length="298" mass="33315">MATRGPQSTWTLESGTQALHWAANWVHEVTMAELPEIELFRQKLRRNVLHKRLGLVQMRNGKGEIQDDGAGLASDALKGREITDLYRYGQYLFWELDGREILVLQLGGELSVEVERGAPTPAEGGDEPRAQLEIQINAHMRLRLQGTQLGNRLRLLDESSDVDFLTKLGPDPLLLPDGARSHLREALARRRSALRNVLLDDAFLPGLGPVWADEILFQAGLRPDRTVPTLTEEERERLLEQIARVIERALRSQAKVPLLPKTFLTRHREDGHCPGCGGALETLSVGGRNALFCPACQH</sequence>
<name>A0A059ZRS1_ACICK</name>
<dbReference type="Pfam" id="PF01149">
    <property type="entry name" value="Fapy_DNA_glyco"/>
    <property type="match status" value="1"/>
</dbReference>
<evidence type="ECO:0000313" key="18">
    <source>
        <dbReference type="EMBL" id="AIA54218.1"/>
    </source>
</evidence>
<dbReference type="PANTHER" id="PTHR22993:SF9">
    <property type="entry name" value="FORMAMIDOPYRIMIDINE-DNA GLYCOSYLASE"/>
    <property type="match status" value="1"/>
</dbReference>
<dbReference type="AlphaFoldDB" id="A0A059ZRS1"/>
<dbReference type="GO" id="GO:0008534">
    <property type="term" value="F:oxidized purine nucleobase lesion DNA N-glycosylase activity"/>
    <property type="evidence" value="ECO:0007669"/>
    <property type="project" value="UniProtKB-EC"/>
</dbReference>
<dbReference type="SMART" id="SM01232">
    <property type="entry name" value="H2TH"/>
    <property type="match status" value="1"/>
</dbReference>
<evidence type="ECO:0000256" key="13">
    <source>
        <dbReference type="ARBA" id="ARBA00023295"/>
    </source>
</evidence>
<dbReference type="GO" id="GO:0003684">
    <property type="term" value="F:damaged DNA binding"/>
    <property type="evidence" value="ECO:0007669"/>
    <property type="project" value="InterPro"/>
</dbReference>
<evidence type="ECO:0000256" key="14">
    <source>
        <dbReference type="ARBA" id="ARBA00044632"/>
    </source>
</evidence>
<keyword evidence="13 18" id="KW-0326">Glycosidase</keyword>
<dbReference type="EC" id="3.2.2.23" evidence="18"/>
<dbReference type="SUPFAM" id="SSF46946">
    <property type="entry name" value="S13-like H2TH domain"/>
    <property type="match status" value="1"/>
</dbReference>
<keyword evidence="8" id="KW-0862">Zinc</keyword>
<keyword evidence="9" id="KW-0238">DNA-binding</keyword>
<comment type="catalytic activity">
    <reaction evidence="1">
        <text>Hydrolysis of DNA containing ring-opened 7-methylguanine residues, releasing 2,6-diamino-4-hydroxy-5-(N-methyl)formamidopyrimidine.</text>
        <dbReference type="EC" id="3.2.2.23"/>
    </reaction>
</comment>
<dbReference type="InterPro" id="IPR015886">
    <property type="entry name" value="H2TH_FPG"/>
</dbReference>
<organism evidence="18 19">
    <name type="scientific">Acidithiobacillus caldus (strain ATCC 51756 / DSM 8584 / KU)</name>
    <dbReference type="NCBI Taxonomy" id="637389"/>
    <lineage>
        <taxon>Bacteria</taxon>
        <taxon>Pseudomonadati</taxon>
        <taxon>Pseudomonadota</taxon>
        <taxon>Acidithiobacillia</taxon>
        <taxon>Acidithiobacillales</taxon>
        <taxon>Acidithiobacillaceae</taxon>
        <taxon>Acidithiobacillus</taxon>
    </lineage>
</organism>
<evidence type="ECO:0000256" key="9">
    <source>
        <dbReference type="ARBA" id="ARBA00023125"/>
    </source>
</evidence>
<evidence type="ECO:0000259" key="17">
    <source>
        <dbReference type="PROSITE" id="PS51068"/>
    </source>
</evidence>
<evidence type="ECO:0000256" key="7">
    <source>
        <dbReference type="ARBA" id="ARBA00022801"/>
    </source>
</evidence>
<keyword evidence="5" id="KW-0227">DNA damage</keyword>
<evidence type="ECO:0000259" key="16">
    <source>
        <dbReference type="PROSITE" id="PS51066"/>
    </source>
</evidence>
<dbReference type="SMART" id="SM00898">
    <property type="entry name" value="Fapy_DNA_glyco"/>
    <property type="match status" value="1"/>
</dbReference>
<dbReference type="InterPro" id="IPR035937">
    <property type="entry name" value="FPG_N"/>
</dbReference>
<dbReference type="InterPro" id="IPR012319">
    <property type="entry name" value="FPG_cat"/>
</dbReference>
<dbReference type="Gene3D" id="3.20.190.10">
    <property type="entry name" value="MutM-like, N-terminal"/>
    <property type="match status" value="1"/>
</dbReference>
<reference evidence="18 19" key="1">
    <citation type="journal article" date="2009" name="J. Bacteriol.">
        <title>Draft genome sequence of the extremely acidophilic bacterium Acidithiobacillus caldus ATCC 51756 reveals metabolic versatility in the genus Acidithiobacillus.</title>
        <authorList>
            <person name="Valdes J."/>
            <person name="Quatrini R."/>
            <person name="Hallberg K."/>
            <person name="Dopson M."/>
            <person name="Valenzuela P.D."/>
            <person name="Holmes D.S."/>
        </authorList>
    </citation>
    <scope>NUCLEOTIDE SEQUENCE [LARGE SCALE GENOMIC DNA]</scope>
    <source>
        <strain evidence="19">ATCC 51756 / DSM 8584 / KU</strain>
    </source>
</reference>
<dbReference type="CDD" id="cd08773">
    <property type="entry name" value="FpgNei_N"/>
    <property type="match status" value="1"/>
</dbReference>
<evidence type="ECO:0000256" key="4">
    <source>
        <dbReference type="ARBA" id="ARBA00022723"/>
    </source>
</evidence>
<dbReference type="InterPro" id="IPR010979">
    <property type="entry name" value="Ribosomal_uS13-like_H2TH"/>
</dbReference>
<keyword evidence="7 18" id="KW-0378">Hydrolase</keyword>
<dbReference type="PROSITE" id="PS51068">
    <property type="entry name" value="FPG_CAT"/>
    <property type="match status" value="1"/>
</dbReference>
<dbReference type="PANTHER" id="PTHR22993">
    <property type="entry name" value="FORMAMIDOPYRIMIDINE-DNA GLYCOSYLASE"/>
    <property type="match status" value="1"/>
</dbReference>
<dbReference type="SUPFAM" id="SSF57716">
    <property type="entry name" value="Glucocorticoid receptor-like (DNA-binding domain)"/>
    <property type="match status" value="1"/>
</dbReference>
<comment type="catalytic activity">
    <reaction evidence="14">
        <text>2'-deoxyribonucleotide-(2'-deoxyribose 5'-phosphate)-2'-deoxyribonucleotide-DNA = a 3'-end 2'-deoxyribonucleotide-(2,3-dehydro-2,3-deoxyribose 5'-phosphate)-DNA + a 5'-end 5'-phospho-2'-deoxyribonucleoside-DNA + H(+)</text>
        <dbReference type="Rhea" id="RHEA:66592"/>
        <dbReference type="Rhea" id="RHEA-COMP:13180"/>
        <dbReference type="Rhea" id="RHEA-COMP:16897"/>
        <dbReference type="Rhea" id="RHEA-COMP:17067"/>
        <dbReference type="ChEBI" id="CHEBI:15378"/>
        <dbReference type="ChEBI" id="CHEBI:136412"/>
        <dbReference type="ChEBI" id="CHEBI:157695"/>
        <dbReference type="ChEBI" id="CHEBI:167181"/>
        <dbReference type="EC" id="4.2.99.18"/>
    </reaction>
</comment>
<evidence type="ECO:0000256" key="15">
    <source>
        <dbReference type="PROSITE-ProRule" id="PRU00391"/>
    </source>
</evidence>
<protein>
    <submittedName>
        <fullName evidence="18">Formamidopyrimidine-DNA glycosylase</fullName>
        <ecNumber evidence="18">3.2.2.23</ecNumber>
    </submittedName>
</protein>
<dbReference type="GO" id="GO:0140078">
    <property type="term" value="F:class I DNA-(apurinic or apyrimidinic site) endonuclease activity"/>
    <property type="evidence" value="ECO:0007669"/>
    <property type="project" value="UniProtKB-EC"/>
</dbReference>
<comment type="cofactor">
    <cofactor evidence="2">
        <name>Zn(2+)</name>
        <dbReference type="ChEBI" id="CHEBI:29105"/>
    </cofactor>
</comment>
<keyword evidence="6 15" id="KW-0863">Zinc-finger</keyword>
<evidence type="ECO:0000256" key="2">
    <source>
        <dbReference type="ARBA" id="ARBA00001947"/>
    </source>
</evidence>
<evidence type="ECO:0000256" key="10">
    <source>
        <dbReference type="ARBA" id="ARBA00023204"/>
    </source>
</evidence>
<gene>
    <name evidence="18" type="ORF">Acaty_c0328</name>
</gene>
<dbReference type="HOGENOM" id="CLU_038423_1_1_6"/>
<evidence type="ECO:0000256" key="6">
    <source>
        <dbReference type="ARBA" id="ARBA00022771"/>
    </source>
</evidence>
<comment type="similarity">
    <text evidence="3">Belongs to the FPG family.</text>
</comment>
<dbReference type="Pfam" id="PF06831">
    <property type="entry name" value="H2TH"/>
    <property type="match status" value="1"/>
</dbReference>
<dbReference type="EMBL" id="CP005986">
    <property type="protein sequence ID" value="AIA54218.1"/>
    <property type="molecule type" value="Genomic_DNA"/>
</dbReference>
<keyword evidence="4" id="KW-0479">Metal-binding</keyword>
<evidence type="ECO:0000256" key="8">
    <source>
        <dbReference type="ARBA" id="ARBA00022833"/>
    </source>
</evidence>
<dbReference type="PROSITE" id="PS01242">
    <property type="entry name" value="ZF_FPG_1"/>
    <property type="match status" value="1"/>
</dbReference>
<dbReference type="Proteomes" id="UP000005522">
    <property type="component" value="Chromosome"/>
</dbReference>
<dbReference type="eggNOG" id="COG0266">
    <property type="taxonomic scope" value="Bacteria"/>
</dbReference>
<accession>A0A059ZRS1</accession>
<feature type="domain" description="FPG-type" evidence="16">
    <location>
        <begin position="264"/>
        <end position="298"/>
    </location>
</feature>
<dbReference type="SUPFAM" id="SSF81624">
    <property type="entry name" value="N-terminal domain of MutM-like DNA repair proteins"/>
    <property type="match status" value="1"/>
</dbReference>
<dbReference type="InterPro" id="IPR000214">
    <property type="entry name" value="Znf_DNA_glyclase/AP_lyase"/>
</dbReference>
<evidence type="ECO:0000256" key="12">
    <source>
        <dbReference type="ARBA" id="ARBA00023268"/>
    </source>
</evidence>
<evidence type="ECO:0000256" key="3">
    <source>
        <dbReference type="ARBA" id="ARBA00009409"/>
    </source>
</evidence>
<keyword evidence="11" id="KW-0456">Lyase</keyword>
<proteinExistence type="inferred from homology"/>
<evidence type="ECO:0000256" key="5">
    <source>
        <dbReference type="ARBA" id="ARBA00022763"/>
    </source>
</evidence>
<dbReference type="InterPro" id="IPR010663">
    <property type="entry name" value="Znf_FPG/IleRS"/>
</dbReference>
<dbReference type="GO" id="GO:0006284">
    <property type="term" value="P:base-excision repair"/>
    <property type="evidence" value="ECO:0007669"/>
    <property type="project" value="InterPro"/>
</dbReference>
<evidence type="ECO:0000256" key="11">
    <source>
        <dbReference type="ARBA" id="ARBA00023239"/>
    </source>
</evidence>
<keyword evidence="12" id="KW-0511">Multifunctional enzyme</keyword>
<feature type="domain" description="Formamidopyrimidine-DNA glycosylase catalytic" evidence="17">
    <location>
        <begin position="32"/>
        <end position="162"/>
    </location>
</feature>
<evidence type="ECO:0000256" key="1">
    <source>
        <dbReference type="ARBA" id="ARBA00001668"/>
    </source>
</evidence>
<keyword evidence="10" id="KW-0234">DNA repair</keyword>
<dbReference type="Gene3D" id="1.10.8.50">
    <property type="match status" value="1"/>
</dbReference>
<dbReference type="KEGG" id="acz:Acaty_c0328"/>
<dbReference type="PROSITE" id="PS51066">
    <property type="entry name" value="ZF_FPG_2"/>
    <property type="match status" value="1"/>
</dbReference>
<dbReference type="GO" id="GO:0008270">
    <property type="term" value="F:zinc ion binding"/>
    <property type="evidence" value="ECO:0007669"/>
    <property type="project" value="UniProtKB-KW"/>
</dbReference>
<dbReference type="InterPro" id="IPR015887">
    <property type="entry name" value="DNA_glyclase_Znf_dom_DNA_BS"/>
</dbReference>